<dbReference type="SUPFAM" id="SSF51338">
    <property type="entry name" value="Composite domain of metallo-dependent hydrolases"/>
    <property type="match status" value="1"/>
</dbReference>
<keyword evidence="1" id="KW-0378">Hydrolase</keyword>
<evidence type="ECO:0000256" key="1">
    <source>
        <dbReference type="ARBA" id="ARBA00022801"/>
    </source>
</evidence>
<gene>
    <name evidence="3" type="ORF">C4532_06855</name>
</gene>
<accession>A0A419F1B6</accession>
<evidence type="ECO:0000313" key="3">
    <source>
        <dbReference type="EMBL" id="RJP71990.1"/>
    </source>
</evidence>
<dbReference type="InterPro" id="IPR006680">
    <property type="entry name" value="Amidohydro-rel"/>
</dbReference>
<dbReference type="Gene3D" id="3.20.20.140">
    <property type="entry name" value="Metal-dependent hydrolases"/>
    <property type="match status" value="1"/>
</dbReference>
<dbReference type="InterPro" id="IPR032466">
    <property type="entry name" value="Metal_Hydrolase"/>
</dbReference>
<reference evidence="3 4" key="1">
    <citation type="journal article" date="2017" name="ISME J.">
        <title>Energy and carbon metabolisms in a deep terrestrial subsurface fluid microbial community.</title>
        <authorList>
            <person name="Momper L."/>
            <person name="Jungbluth S.P."/>
            <person name="Lee M.D."/>
            <person name="Amend J.P."/>
        </authorList>
    </citation>
    <scope>NUCLEOTIDE SEQUENCE [LARGE SCALE GENOMIC DNA]</scope>
    <source>
        <strain evidence="3">SURF_17</strain>
    </source>
</reference>
<dbReference type="InterPro" id="IPR050287">
    <property type="entry name" value="MTA/SAH_deaminase"/>
</dbReference>
<proteinExistence type="predicted"/>
<evidence type="ECO:0000259" key="2">
    <source>
        <dbReference type="Pfam" id="PF01979"/>
    </source>
</evidence>
<dbReference type="Proteomes" id="UP000285961">
    <property type="component" value="Unassembled WGS sequence"/>
</dbReference>
<evidence type="ECO:0000313" key="4">
    <source>
        <dbReference type="Proteomes" id="UP000285961"/>
    </source>
</evidence>
<name>A0A419F1B6_9BACT</name>
<dbReference type="PANTHER" id="PTHR43794">
    <property type="entry name" value="AMINOHYDROLASE SSNA-RELATED"/>
    <property type="match status" value="1"/>
</dbReference>
<dbReference type="Pfam" id="PF01979">
    <property type="entry name" value="Amidohydro_1"/>
    <property type="match status" value="1"/>
</dbReference>
<dbReference type="AlphaFoldDB" id="A0A419F1B6"/>
<protein>
    <recommendedName>
        <fullName evidence="2">Amidohydrolase-related domain-containing protein</fullName>
    </recommendedName>
</protein>
<dbReference type="PANTHER" id="PTHR43794:SF11">
    <property type="entry name" value="AMIDOHYDROLASE-RELATED DOMAIN-CONTAINING PROTEIN"/>
    <property type="match status" value="1"/>
</dbReference>
<feature type="domain" description="Amidohydrolase-related" evidence="2">
    <location>
        <begin position="53"/>
        <end position="379"/>
    </location>
</feature>
<dbReference type="SUPFAM" id="SSF51556">
    <property type="entry name" value="Metallo-dependent hydrolases"/>
    <property type="match status" value="1"/>
</dbReference>
<organism evidence="3 4">
    <name type="scientific">Candidatus Abyssobacteria bacterium SURF_17</name>
    <dbReference type="NCBI Taxonomy" id="2093361"/>
    <lineage>
        <taxon>Bacteria</taxon>
        <taxon>Pseudomonadati</taxon>
        <taxon>Candidatus Hydrogenedentota</taxon>
        <taxon>Candidatus Abyssobacteria</taxon>
    </lineage>
</organism>
<dbReference type="InterPro" id="IPR011059">
    <property type="entry name" value="Metal-dep_hydrolase_composite"/>
</dbReference>
<comment type="caution">
    <text evidence="3">The sequence shown here is derived from an EMBL/GenBank/DDBJ whole genome shotgun (WGS) entry which is preliminary data.</text>
</comment>
<sequence length="425" mass="46935">MLIIRSKYLADGASRVSEGVEVVIEGKYVLAIRPQGSASASPDSTVIDLGFAVLMPGLVNAHTHLELTLAQTDVKPKRRFTDWIREIVRVTSAWGEDEFNSSVEAGLRLIGESGTTALGDISRNARAMRKYVKSGIRARIFYEVIDFNPRTAGKTFDALLARIDKHPRNDNVLIGIAPHTPYTVSTDVLKQCIKLAHENDWRLCIHLAETEAEIEFLKQGTGEIREFREEFGIPRGWRPPEMSSVRYLERLGFFDQPCTLIHCNYVSEDDFCIIEQSASSVVFCPRSHSYFGHGNHPFLRMLDCGINVALGTDSLASSPTLSILDEMKFLHGEHTEVPLQTILRMATQNGLEALGLAGNAGALSNGSFADLVAVAVLSDESDGEDVLKLVFAEQSEVVFSLAEGTVLYDAHDADSRESIDRAQRH</sequence>
<dbReference type="GO" id="GO:0016810">
    <property type="term" value="F:hydrolase activity, acting on carbon-nitrogen (but not peptide) bonds"/>
    <property type="evidence" value="ECO:0007669"/>
    <property type="project" value="InterPro"/>
</dbReference>
<dbReference type="EMBL" id="QZKI01000052">
    <property type="protein sequence ID" value="RJP71990.1"/>
    <property type="molecule type" value="Genomic_DNA"/>
</dbReference>